<evidence type="ECO:0000256" key="2">
    <source>
        <dbReference type="SAM" id="Phobius"/>
    </source>
</evidence>
<keyword evidence="2" id="KW-0812">Transmembrane</keyword>
<keyword evidence="2" id="KW-1133">Transmembrane helix</keyword>
<keyword evidence="4" id="KW-1185">Reference proteome</keyword>
<feature type="region of interest" description="Disordered" evidence="1">
    <location>
        <begin position="144"/>
        <end position="176"/>
    </location>
</feature>
<dbReference type="AlphaFoldDB" id="A0A517DXM7"/>
<dbReference type="KEGG" id="sted:SPTER_35040"/>
<dbReference type="EMBL" id="CP036259">
    <property type="protein sequence ID" value="QDR82083.1"/>
    <property type="molecule type" value="Genomic_DNA"/>
</dbReference>
<feature type="transmembrane region" description="Helical" evidence="2">
    <location>
        <begin position="71"/>
        <end position="95"/>
    </location>
</feature>
<dbReference type="Proteomes" id="UP000320776">
    <property type="component" value="Chromosome"/>
</dbReference>
<gene>
    <name evidence="3" type="ORF">SPTER_35040</name>
</gene>
<evidence type="ECO:0000313" key="4">
    <source>
        <dbReference type="Proteomes" id="UP000320776"/>
    </source>
</evidence>
<sequence>MFIIGVVNVADCKQNINRHLNSAQQWLSEAEEAFDKDSDIRGELNLFLAQAELTHAKEVNRSRYWRYRYPVLRHSLAVGLAIVVAAGGMTASYMWGISRHNTPDRLPVAQPAVIVENGPAQLNAISGTATTPAVPPAPAAAVKTSTAAVEQGHTDTSPQPPAVPASTDQTKDVPLTPEEIHKLIRLAGKSLRGQ</sequence>
<name>A0A517DXM7_9FIRM</name>
<evidence type="ECO:0000313" key="3">
    <source>
        <dbReference type="EMBL" id="QDR82083.1"/>
    </source>
</evidence>
<organism evidence="3 4">
    <name type="scientific">Sporomusa termitida</name>
    <dbReference type="NCBI Taxonomy" id="2377"/>
    <lineage>
        <taxon>Bacteria</taxon>
        <taxon>Bacillati</taxon>
        <taxon>Bacillota</taxon>
        <taxon>Negativicutes</taxon>
        <taxon>Selenomonadales</taxon>
        <taxon>Sporomusaceae</taxon>
        <taxon>Sporomusa</taxon>
    </lineage>
</organism>
<proteinExistence type="predicted"/>
<evidence type="ECO:0000256" key="1">
    <source>
        <dbReference type="SAM" id="MobiDB-lite"/>
    </source>
</evidence>
<protein>
    <submittedName>
        <fullName evidence="3">Uncharacterized protein</fullName>
    </submittedName>
</protein>
<reference evidence="3 4" key="1">
    <citation type="submission" date="2019-02" db="EMBL/GenBank/DDBJ databases">
        <title>Closed genome of Sporomusa termitida DSM 4440.</title>
        <authorList>
            <person name="Poehlein A."/>
            <person name="Daniel R."/>
        </authorList>
    </citation>
    <scope>NUCLEOTIDE SEQUENCE [LARGE SCALE GENOMIC DNA]</scope>
    <source>
        <strain evidence="3 4">DSM 4440</strain>
    </source>
</reference>
<keyword evidence="2" id="KW-0472">Membrane</keyword>
<accession>A0A517DXM7</accession>